<evidence type="ECO:0000313" key="1">
    <source>
        <dbReference type="EMBL" id="MBB5154933.1"/>
    </source>
</evidence>
<dbReference type="RefSeq" id="WP_184726362.1">
    <property type="nucleotide sequence ID" value="NZ_JACHIW010000001.1"/>
</dbReference>
<reference evidence="1 2" key="1">
    <citation type="submission" date="2020-08" db="EMBL/GenBank/DDBJ databases">
        <title>Sequencing the genomes of 1000 actinobacteria strains.</title>
        <authorList>
            <person name="Klenk H.-P."/>
        </authorList>
    </citation>
    <scope>NUCLEOTIDE SEQUENCE [LARGE SCALE GENOMIC DNA]</scope>
    <source>
        <strain evidence="1 2">DSM 45584</strain>
    </source>
</reference>
<dbReference type="Pfam" id="PF13189">
    <property type="entry name" value="Cytidylate_kin2"/>
    <property type="match status" value="1"/>
</dbReference>
<dbReference type="InterPro" id="IPR027417">
    <property type="entry name" value="P-loop_NTPase"/>
</dbReference>
<dbReference type="AlphaFoldDB" id="A0A840QDA8"/>
<dbReference type="GO" id="GO:0016301">
    <property type="term" value="F:kinase activity"/>
    <property type="evidence" value="ECO:0007669"/>
    <property type="project" value="UniProtKB-KW"/>
</dbReference>
<dbReference type="EMBL" id="JACHIW010000001">
    <property type="protein sequence ID" value="MBB5154933.1"/>
    <property type="molecule type" value="Genomic_DNA"/>
</dbReference>
<comment type="caution">
    <text evidence="1">The sequence shown here is derived from an EMBL/GenBank/DDBJ whole genome shotgun (WGS) entry which is preliminary data.</text>
</comment>
<evidence type="ECO:0000313" key="2">
    <source>
        <dbReference type="Proteomes" id="UP000584374"/>
    </source>
</evidence>
<dbReference type="SUPFAM" id="SSF52540">
    <property type="entry name" value="P-loop containing nucleoside triphosphate hydrolases"/>
    <property type="match status" value="1"/>
</dbReference>
<dbReference type="EC" id="2.7.4.14" evidence="1"/>
<sequence length="228" mass="25492">MAIAGLTAAGKTTHARLLADALGYRYVSATGILLELLGIESDTGRAWFDHQERIRKARSAGDVDAELDRRLIQLATEEDGLVLDSWAIAWTCRVPMVRLWFESDALSRTWKCFVSQGESPEHDLDGCLRIIEDKDTSTRDLFLQHHGFDLFLDREIFDAILDNTHLIHRPTRRAADAGIAAFAPVVQAVVESLLSDRQGDLASAALNWTNDQRSCLVHVRRKRGDDPS</sequence>
<dbReference type="Gene3D" id="3.40.50.300">
    <property type="entry name" value="P-loop containing nucleotide triphosphate hydrolases"/>
    <property type="match status" value="1"/>
</dbReference>
<keyword evidence="1" id="KW-0808">Transferase</keyword>
<keyword evidence="2" id="KW-1185">Reference proteome</keyword>
<name>A0A840QDA8_9PSEU</name>
<keyword evidence="1" id="KW-0418">Kinase</keyword>
<accession>A0A840QDA8</accession>
<gene>
    <name evidence="1" type="ORF">BJ970_002467</name>
</gene>
<dbReference type="Proteomes" id="UP000584374">
    <property type="component" value="Unassembled WGS sequence"/>
</dbReference>
<organism evidence="1 2">
    <name type="scientific">Saccharopolyspora phatthalungensis</name>
    <dbReference type="NCBI Taxonomy" id="664693"/>
    <lineage>
        <taxon>Bacteria</taxon>
        <taxon>Bacillati</taxon>
        <taxon>Actinomycetota</taxon>
        <taxon>Actinomycetes</taxon>
        <taxon>Pseudonocardiales</taxon>
        <taxon>Pseudonocardiaceae</taxon>
        <taxon>Saccharopolyspora</taxon>
    </lineage>
</organism>
<proteinExistence type="predicted"/>
<protein>
    <submittedName>
        <fullName evidence="1">Cytidylate kinase</fullName>
        <ecNumber evidence="1">2.7.4.14</ecNumber>
    </submittedName>
</protein>